<keyword evidence="3" id="KW-1185">Reference proteome</keyword>
<reference evidence="2 3" key="1">
    <citation type="submission" date="2018-04" db="EMBL/GenBank/DDBJ databases">
        <authorList>
            <person name="Zhang X."/>
            <person name="Yuan J."/>
            <person name="Li F."/>
            <person name="Xiang J."/>
        </authorList>
    </citation>
    <scope>NUCLEOTIDE SEQUENCE [LARGE SCALE GENOMIC DNA]</scope>
    <source>
        <tissue evidence="2">Muscle</tissue>
    </source>
</reference>
<reference evidence="2 3" key="2">
    <citation type="submission" date="2019-01" db="EMBL/GenBank/DDBJ databases">
        <title>The decoding of complex shrimp genome reveals the adaptation for benthos swimmer, frequently molting mechanism and breeding impact on genome.</title>
        <authorList>
            <person name="Sun Y."/>
            <person name="Gao Y."/>
            <person name="Yu Y."/>
        </authorList>
    </citation>
    <scope>NUCLEOTIDE SEQUENCE [LARGE SCALE GENOMIC DNA]</scope>
    <source>
        <tissue evidence="2">Muscle</tissue>
    </source>
</reference>
<sequence>MPSLSSFLLLFRSSFLFFFLSSFFRYHHSYFLALFFVLLFPLRSLLLYLFLLLLSLFNSLSPFILLPFLLFFSSHLSPFFSFSSLLSSSILLPLPPLSVLASPCIFPPSFLSLPLFYIPSLFIYLLLTPCPFLFSPSSSILSSFSLPLFPSILHLFLFPHPPSPFVSSFLPFYIISSSPFLPRLMAYSVLLCSLESSFSPWVFALSLLLSATSSRYVPRFASSLPCFVFARPRVFTFLPSLPHPFFLPSSFLRLHPVFRKLVPCLSVFLFPSFLPPSFASRRWRSLPVSLRPVAAFASPRRRCRFPVSSFLSVPSAVRRISSPTLRFRLPSLASFLPCPRAPSCPPPSPPPSFASLPSFPPHLYLASLPRVPLACASFPPPSSRARSLRFASPRSLPPVPSRTAVSPARVLSFPSRLPLRRFSSRPSSRRLLPPSCSSLPPFLPSFRKAVGEKLEPLRAAATITAVICPAAEGLGGRLVSQRGLGKA</sequence>
<evidence type="ECO:0000313" key="3">
    <source>
        <dbReference type="Proteomes" id="UP000283509"/>
    </source>
</evidence>
<feature type="transmembrane region" description="Helical" evidence="1">
    <location>
        <begin position="30"/>
        <end position="51"/>
    </location>
</feature>
<feature type="transmembrane region" description="Helical" evidence="1">
    <location>
        <begin position="139"/>
        <end position="158"/>
    </location>
</feature>
<feature type="transmembrane region" description="Helical" evidence="1">
    <location>
        <begin position="198"/>
        <end position="217"/>
    </location>
</feature>
<evidence type="ECO:0000256" key="1">
    <source>
        <dbReference type="SAM" id="Phobius"/>
    </source>
</evidence>
<dbReference type="EMBL" id="QCYY01004489">
    <property type="protein sequence ID" value="ROT60909.1"/>
    <property type="molecule type" value="Genomic_DNA"/>
</dbReference>
<keyword evidence="1" id="KW-0472">Membrane</keyword>
<feature type="transmembrane region" description="Helical" evidence="1">
    <location>
        <begin position="105"/>
        <end position="127"/>
    </location>
</feature>
<gene>
    <name evidence="2" type="ORF">C7M84_021431</name>
</gene>
<accession>A0A3R7SH09</accession>
<comment type="caution">
    <text evidence="2">The sequence shown here is derived from an EMBL/GenBank/DDBJ whole genome shotgun (WGS) entry which is preliminary data.</text>
</comment>
<feature type="transmembrane region" description="Helical" evidence="1">
    <location>
        <begin position="63"/>
        <end position="85"/>
    </location>
</feature>
<protein>
    <submittedName>
        <fullName evidence="2">Uncharacterized protein</fullName>
    </submittedName>
</protein>
<feature type="transmembrane region" description="Helical" evidence="1">
    <location>
        <begin position="7"/>
        <end position="24"/>
    </location>
</feature>
<dbReference type="Proteomes" id="UP000283509">
    <property type="component" value="Unassembled WGS sequence"/>
</dbReference>
<organism evidence="2 3">
    <name type="scientific">Penaeus vannamei</name>
    <name type="common">Whiteleg shrimp</name>
    <name type="synonym">Litopenaeus vannamei</name>
    <dbReference type="NCBI Taxonomy" id="6689"/>
    <lineage>
        <taxon>Eukaryota</taxon>
        <taxon>Metazoa</taxon>
        <taxon>Ecdysozoa</taxon>
        <taxon>Arthropoda</taxon>
        <taxon>Crustacea</taxon>
        <taxon>Multicrustacea</taxon>
        <taxon>Malacostraca</taxon>
        <taxon>Eumalacostraca</taxon>
        <taxon>Eucarida</taxon>
        <taxon>Decapoda</taxon>
        <taxon>Dendrobranchiata</taxon>
        <taxon>Penaeoidea</taxon>
        <taxon>Penaeidae</taxon>
        <taxon>Penaeus</taxon>
    </lineage>
</organism>
<proteinExistence type="predicted"/>
<dbReference type="AlphaFoldDB" id="A0A3R7SH09"/>
<keyword evidence="1" id="KW-0812">Transmembrane</keyword>
<keyword evidence="1" id="KW-1133">Transmembrane helix</keyword>
<name>A0A3R7SH09_PENVA</name>
<evidence type="ECO:0000313" key="2">
    <source>
        <dbReference type="EMBL" id="ROT60909.1"/>
    </source>
</evidence>
<feature type="transmembrane region" description="Helical" evidence="1">
    <location>
        <begin position="170"/>
        <end position="191"/>
    </location>
</feature>